<dbReference type="RefSeq" id="XP_009223537.1">
    <property type="nucleotide sequence ID" value="XM_009225273.1"/>
</dbReference>
<reference evidence="4" key="5">
    <citation type="submission" date="2018-04" db="UniProtKB">
        <authorList>
            <consortium name="EnsemblFungi"/>
        </authorList>
    </citation>
    <scope>IDENTIFICATION</scope>
    <source>
        <strain evidence="4">R3-111a-1</strain>
    </source>
</reference>
<evidence type="ECO:0000313" key="4">
    <source>
        <dbReference type="EnsemblFungi" id="EJT73593"/>
    </source>
</evidence>
<accession>J3P1Q1</accession>
<dbReference type="GeneID" id="20347907"/>
<dbReference type="STRING" id="644352.J3P1Q1"/>
<reference evidence="3" key="2">
    <citation type="submission" date="2010-07" db="EMBL/GenBank/DDBJ databases">
        <authorList>
            <consortium name="The Broad Institute Genome Sequencing Platform"/>
            <consortium name="Broad Institute Genome Sequencing Center for Infectious Disease"/>
            <person name="Ma L.-J."/>
            <person name="Dead R."/>
            <person name="Young S."/>
            <person name="Zeng Q."/>
            <person name="Koehrsen M."/>
            <person name="Alvarado L."/>
            <person name="Berlin A."/>
            <person name="Chapman S.B."/>
            <person name="Chen Z."/>
            <person name="Freedman E."/>
            <person name="Gellesch M."/>
            <person name="Goldberg J."/>
            <person name="Griggs A."/>
            <person name="Gujja S."/>
            <person name="Heilman E.R."/>
            <person name="Heiman D."/>
            <person name="Hepburn T."/>
            <person name="Howarth C."/>
            <person name="Jen D."/>
            <person name="Larson L."/>
            <person name="Mehta T."/>
            <person name="Neiman D."/>
            <person name="Pearson M."/>
            <person name="Roberts A."/>
            <person name="Saif S."/>
            <person name="Shea T."/>
            <person name="Shenoy N."/>
            <person name="Sisk P."/>
            <person name="Stolte C."/>
            <person name="Sykes S."/>
            <person name="Walk T."/>
            <person name="White J."/>
            <person name="Yandava C."/>
            <person name="Haas B."/>
            <person name="Nusbaum C."/>
            <person name="Birren B."/>
        </authorList>
    </citation>
    <scope>NUCLEOTIDE SEQUENCE</scope>
    <source>
        <strain evidence="3">R3-111a-1</strain>
    </source>
</reference>
<feature type="domain" description="DUF5597" evidence="2">
    <location>
        <begin position="344"/>
        <end position="438"/>
    </location>
</feature>
<dbReference type="OrthoDB" id="1657402at2759"/>
<evidence type="ECO:0000313" key="5">
    <source>
        <dbReference type="Proteomes" id="UP000006039"/>
    </source>
</evidence>
<sequence length="475" mass="51519">MKASHFNTLLGCVTWEMVESEEDKFDFAELDKVIMGARRHGIHLVLLWFGSFKKAKTDPKRFTRAKLRKAGGVLETADVVSIFHPATGAADKKAFGKLLVHIKEVENETGFLGNSRDGSVHAGKVFNEPVPADLVDFLRSDWDNLNAEIKRQNLGFFKSQLGRLGDGTSPSGTWVGVFGRSPKTDEFFMAYHCAHYLDDVASAGKASYPLPMYANVWQNYNDLDTADNCWLVVVGGGGGDPGTATCSTCGCASGAASTLSRPTSTSTTTRPRAPPTATAASRSSSPEQRRDEYGARRIWAAYGSHGCMGTAPFGCDTLGPGDENPFTRHYELLESVAPLPPDPSRPMVKHWGGYEVTIERCFVFGRPGDGAGMGVHRGGGRFLLIGYGFQVRARATSARATFTGILRFEEKRAVSDGDGGVRLETLRTLNGDKTRSVVFAVMLGPDPDYGGFPSCVTVPAKTMIAELSFYHLEEE</sequence>
<dbReference type="VEuPathDB" id="FungiDB:GGTG_07449"/>
<dbReference type="InterPro" id="IPR017853">
    <property type="entry name" value="GH"/>
</dbReference>
<dbReference type="InterPro" id="IPR040719">
    <property type="entry name" value="DUF5597"/>
</dbReference>
<feature type="region of interest" description="Disordered" evidence="1">
    <location>
        <begin position="255"/>
        <end position="290"/>
    </location>
</feature>
<reference evidence="5" key="1">
    <citation type="submission" date="2010-07" db="EMBL/GenBank/DDBJ databases">
        <title>The genome sequence of Gaeumannomyces graminis var. tritici strain R3-111a-1.</title>
        <authorList>
            <consortium name="The Broad Institute Genome Sequencing Platform"/>
            <person name="Ma L.-J."/>
            <person name="Dead R."/>
            <person name="Young S."/>
            <person name="Zeng Q."/>
            <person name="Koehrsen M."/>
            <person name="Alvarado L."/>
            <person name="Berlin A."/>
            <person name="Chapman S.B."/>
            <person name="Chen Z."/>
            <person name="Freedman E."/>
            <person name="Gellesch M."/>
            <person name="Goldberg J."/>
            <person name="Griggs A."/>
            <person name="Gujja S."/>
            <person name="Heilman E.R."/>
            <person name="Heiman D."/>
            <person name="Hepburn T."/>
            <person name="Howarth C."/>
            <person name="Jen D."/>
            <person name="Larson L."/>
            <person name="Mehta T."/>
            <person name="Neiman D."/>
            <person name="Pearson M."/>
            <person name="Roberts A."/>
            <person name="Saif S."/>
            <person name="Shea T."/>
            <person name="Shenoy N."/>
            <person name="Sisk P."/>
            <person name="Stolte C."/>
            <person name="Sykes S."/>
            <person name="Walk T."/>
            <person name="White J."/>
            <person name="Yandava C."/>
            <person name="Haas B."/>
            <person name="Nusbaum C."/>
            <person name="Birren B."/>
        </authorList>
    </citation>
    <scope>NUCLEOTIDE SEQUENCE [LARGE SCALE GENOMIC DNA]</scope>
    <source>
        <strain evidence="5">R3-111a-1</strain>
    </source>
</reference>
<reference evidence="4" key="4">
    <citation type="journal article" date="2015" name="G3 (Bethesda)">
        <title>Genome sequences of three phytopathogenic species of the Magnaporthaceae family of fungi.</title>
        <authorList>
            <person name="Okagaki L.H."/>
            <person name="Nunes C.C."/>
            <person name="Sailsbery J."/>
            <person name="Clay B."/>
            <person name="Brown D."/>
            <person name="John T."/>
            <person name="Oh Y."/>
            <person name="Young N."/>
            <person name="Fitzgerald M."/>
            <person name="Haas B.J."/>
            <person name="Zeng Q."/>
            <person name="Young S."/>
            <person name="Adiconis X."/>
            <person name="Fan L."/>
            <person name="Levin J.Z."/>
            <person name="Mitchell T.K."/>
            <person name="Okubara P.A."/>
            <person name="Farman M.L."/>
            <person name="Kohn L.M."/>
            <person name="Birren B."/>
            <person name="Ma L.-J."/>
            <person name="Dean R.A."/>
        </authorList>
    </citation>
    <scope>NUCLEOTIDE SEQUENCE</scope>
    <source>
        <strain evidence="4">R3-111a-1</strain>
    </source>
</reference>
<gene>
    <name evidence="4" type="primary">20347907</name>
    <name evidence="3" type="ORF">GGTG_07449</name>
</gene>
<dbReference type="Gene3D" id="3.20.20.80">
    <property type="entry name" value="Glycosidases"/>
    <property type="match status" value="1"/>
</dbReference>
<evidence type="ECO:0000259" key="2">
    <source>
        <dbReference type="Pfam" id="PF18120"/>
    </source>
</evidence>
<dbReference type="AlphaFoldDB" id="J3P1Q1"/>
<keyword evidence="5" id="KW-1185">Reference proteome</keyword>
<evidence type="ECO:0000313" key="3">
    <source>
        <dbReference type="EMBL" id="EJT73593.1"/>
    </source>
</evidence>
<organism evidence="3">
    <name type="scientific">Gaeumannomyces tritici (strain R3-111a-1)</name>
    <name type="common">Wheat and barley take-all root rot fungus</name>
    <name type="synonym">Gaeumannomyces graminis var. tritici</name>
    <dbReference type="NCBI Taxonomy" id="644352"/>
    <lineage>
        <taxon>Eukaryota</taxon>
        <taxon>Fungi</taxon>
        <taxon>Dikarya</taxon>
        <taxon>Ascomycota</taxon>
        <taxon>Pezizomycotina</taxon>
        <taxon>Sordariomycetes</taxon>
        <taxon>Sordariomycetidae</taxon>
        <taxon>Magnaporthales</taxon>
        <taxon>Magnaporthaceae</taxon>
        <taxon>Gaeumannomyces</taxon>
    </lineage>
</organism>
<name>J3P1Q1_GAET3</name>
<protein>
    <recommendedName>
        <fullName evidence="2">DUF5597 domain-containing protein</fullName>
    </recommendedName>
</protein>
<dbReference type="SUPFAM" id="SSF51445">
    <property type="entry name" value="(Trans)glycosidases"/>
    <property type="match status" value="1"/>
</dbReference>
<dbReference type="Pfam" id="PF18120">
    <property type="entry name" value="DUF5597"/>
    <property type="match status" value="1"/>
</dbReference>
<dbReference type="HOGENOM" id="CLU_027430_0_0_1"/>
<dbReference type="eggNOG" id="ENOG502QUR4">
    <property type="taxonomic scope" value="Eukaryota"/>
</dbReference>
<dbReference type="EnsemblFungi" id="EJT73593">
    <property type="protein sequence ID" value="EJT73593"/>
    <property type="gene ID" value="GGTG_07449"/>
</dbReference>
<feature type="compositionally biased region" description="Low complexity" evidence="1">
    <location>
        <begin position="255"/>
        <end position="286"/>
    </location>
</feature>
<reference evidence="3" key="3">
    <citation type="submission" date="2010-09" db="EMBL/GenBank/DDBJ databases">
        <title>Annotation of Gaeumannomyces graminis var. tritici R3-111a-1.</title>
        <authorList>
            <consortium name="The Broad Institute Genome Sequencing Platform"/>
            <person name="Ma L.-J."/>
            <person name="Dead R."/>
            <person name="Young S.K."/>
            <person name="Zeng Q."/>
            <person name="Gargeya S."/>
            <person name="Fitzgerald M."/>
            <person name="Haas B."/>
            <person name="Abouelleil A."/>
            <person name="Alvarado L."/>
            <person name="Arachchi H.M."/>
            <person name="Berlin A."/>
            <person name="Brown A."/>
            <person name="Chapman S.B."/>
            <person name="Chen Z."/>
            <person name="Dunbar C."/>
            <person name="Freedman E."/>
            <person name="Gearin G."/>
            <person name="Gellesch M."/>
            <person name="Goldberg J."/>
            <person name="Griggs A."/>
            <person name="Gujja S."/>
            <person name="Heiman D."/>
            <person name="Howarth C."/>
            <person name="Larson L."/>
            <person name="Lui A."/>
            <person name="MacDonald P.J.P."/>
            <person name="Mehta T."/>
            <person name="Montmayeur A."/>
            <person name="Murphy C."/>
            <person name="Neiman D."/>
            <person name="Pearson M."/>
            <person name="Priest M."/>
            <person name="Roberts A."/>
            <person name="Saif S."/>
            <person name="Shea T."/>
            <person name="Shenoy N."/>
            <person name="Sisk P."/>
            <person name="Stolte C."/>
            <person name="Sykes S."/>
            <person name="Yandava C."/>
            <person name="Wortman J."/>
            <person name="Nusbaum C."/>
            <person name="Birren B."/>
        </authorList>
    </citation>
    <scope>NUCLEOTIDE SEQUENCE</scope>
    <source>
        <strain evidence="3">R3-111a-1</strain>
    </source>
</reference>
<evidence type="ECO:0000256" key="1">
    <source>
        <dbReference type="SAM" id="MobiDB-lite"/>
    </source>
</evidence>
<dbReference type="EMBL" id="GL385398">
    <property type="protein sequence ID" value="EJT73593.1"/>
    <property type="molecule type" value="Genomic_DNA"/>
</dbReference>
<dbReference type="Proteomes" id="UP000006039">
    <property type="component" value="Unassembled WGS sequence"/>
</dbReference>
<proteinExistence type="predicted"/>